<evidence type="ECO:0000256" key="5">
    <source>
        <dbReference type="ARBA" id="ARBA00022989"/>
    </source>
</evidence>
<keyword evidence="4" id="KW-0067">ATP-binding</keyword>
<dbReference type="Proteomes" id="UP000652153">
    <property type="component" value="Unassembled WGS sequence"/>
</dbReference>
<dbReference type="PANTHER" id="PTHR43394">
    <property type="entry name" value="ATP-DEPENDENT PERMEASE MDL1, MITOCHONDRIAL"/>
    <property type="match status" value="1"/>
</dbReference>
<dbReference type="CDD" id="cd07346">
    <property type="entry name" value="ABC_6TM_exporters"/>
    <property type="match status" value="1"/>
</dbReference>
<dbReference type="RefSeq" id="WP_188591924.1">
    <property type="nucleotide sequence ID" value="NZ_BMFU01000002.1"/>
</dbReference>
<evidence type="ECO:0000259" key="9">
    <source>
        <dbReference type="PROSITE" id="PS50929"/>
    </source>
</evidence>
<feature type="domain" description="ABC transmembrane type-1" evidence="9">
    <location>
        <begin position="24"/>
        <end position="306"/>
    </location>
</feature>
<gene>
    <name evidence="10" type="ORF">GCM10008014_15470</name>
</gene>
<keyword evidence="10" id="KW-0347">Helicase</keyword>
<dbReference type="InterPro" id="IPR003439">
    <property type="entry name" value="ABC_transporter-like_ATP-bd"/>
</dbReference>
<name>A0ABQ1Z7U4_9BACL</name>
<dbReference type="Pfam" id="PF00005">
    <property type="entry name" value="ABC_tran"/>
    <property type="match status" value="1"/>
</dbReference>
<accession>A0ABQ1Z7U4</accession>
<dbReference type="Pfam" id="PF00664">
    <property type="entry name" value="ABC_membrane"/>
    <property type="match status" value="1"/>
</dbReference>
<evidence type="ECO:0000313" key="10">
    <source>
        <dbReference type="EMBL" id="GGH50390.1"/>
    </source>
</evidence>
<feature type="transmembrane region" description="Helical" evidence="7">
    <location>
        <begin position="161"/>
        <end position="178"/>
    </location>
</feature>
<evidence type="ECO:0000256" key="2">
    <source>
        <dbReference type="ARBA" id="ARBA00022692"/>
    </source>
</evidence>
<protein>
    <submittedName>
        <fullName evidence="10">Helicase</fullName>
    </submittedName>
</protein>
<dbReference type="InterPro" id="IPR036640">
    <property type="entry name" value="ABC1_TM_sf"/>
</dbReference>
<evidence type="ECO:0000256" key="4">
    <source>
        <dbReference type="ARBA" id="ARBA00022840"/>
    </source>
</evidence>
<evidence type="ECO:0000256" key="7">
    <source>
        <dbReference type="SAM" id="Phobius"/>
    </source>
</evidence>
<keyword evidence="11" id="KW-1185">Reference proteome</keyword>
<feature type="transmembrane region" description="Helical" evidence="7">
    <location>
        <begin position="59"/>
        <end position="77"/>
    </location>
</feature>
<feature type="transmembrane region" description="Helical" evidence="7">
    <location>
        <begin position="246"/>
        <end position="268"/>
    </location>
</feature>
<dbReference type="InterPro" id="IPR039421">
    <property type="entry name" value="Type_1_exporter"/>
</dbReference>
<keyword evidence="6 7" id="KW-0472">Membrane</keyword>
<dbReference type="EMBL" id="BMFU01000002">
    <property type="protein sequence ID" value="GGH50390.1"/>
    <property type="molecule type" value="Genomic_DNA"/>
</dbReference>
<keyword evidence="2 7" id="KW-0812">Transmembrane</keyword>
<keyword evidence="10" id="KW-0378">Hydrolase</keyword>
<feature type="transmembrane region" description="Helical" evidence="7">
    <location>
        <begin position="21"/>
        <end position="39"/>
    </location>
</feature>
<dbReference type="Gene3D" id="1.20.1560.10">
    <property type="entry name" value="ABC transporter type 1, transmembrane domain"/>
    <property type="match status" value="1"/>
</dbReference>
<dbReference type="PROSITE" id="PS50893">
    <property type="entry name" value="ABC_TRANSPORTER_2"/>
    <property type="match status" value="1"/>
</dbReference>
<dbReference type="PANTHER" id="PTHR43394:SF1">
    <property type="entry name" value="ATP-BINDING CASSETTE SUB-FAMILY B MEMBER 10, MITOCHONDRIAL"/>
    <property type="match status" value="1"/>
</dbReference>
<dbReference type="SUPFAM" id="SSF52540">
    <property type="entry name" value="P-loop containing nucleoside triphosphate hydrolases"/>
    <property type="match status" value="1"/>
</dbReference>
<dbReference type="GO" id="GO:0004386">
    <property type="term" value="F:helicase activity"/>
    <property type="evidence" value="ECO:0007669"/>
    <property type="project" value="UniProtKB-KW"/>
</dbReference>
<evidence type="ECO:0000256" key="1">
    <source>
        <dbReference type="ARBA" id="ARBA00004651"/>
    </source>
</evidence>
<feature type="transmembrane region" description="Helical" evidence="7">
    <location>
        <begin position="138"/>
        <end position="155"/>
    </location>
</feature>
<keyword evidence="3" id="KW-0547">Nucleotide-binding</keyword>
<proteinExistence type="predicted"/>
<dbReference type="InterPro" id="IPR003593">
    <property type="entry name" value="AAA+_ATPase"/>
</dbReference>
<dbReference type="SMART" id="SM00382">
    <property type="entry name" value="AAA"/>
    <property type="match status" value="1"/>
</dbReference>
<feature type="domain" description="ABC transporter" evidence="8">
    <location>
        <begin position="339"/>
        <end position="573"/>
    </location>
</feature>
<evidence type="ECO:0000313" key="11">
    <source>
        <dbReference type="Proteomes" id="UP000652153"/>
    </source>
</evidence>
<dbReference type="SUPFAM" id="SSF90123">
    <property type="entry name" value="ABC transporter transmembrane region"/>
    <property type="match status" value="1"/>
</dbReference>
<comment type="subcellular location">
    <subcellularLocation>
        <location evidence="1">Cell membrane</location>
        <topology evidence="1">Multi-pass membrane protein</topology>
    </subcellularLocation>
</comment>
<reference evidence="11" key="1">
    <citation type="journal article" date="2019" name="Int. J. Syst. Evol. Microbiol.">
        <title>The Global Catalogue of Microorganisms (GCM) 10K type strain sequencing project: providing services to taxonomists for standard genome sequencing and annotation.</title>
        <authorList>
            <consortium name="The Broad Institute Genomics Platform"/>
            <consortium name="The Broad Institute Genome Sequencing Center for Infectious Disease"/>
            <person name="Wu L."/>
            <person name="Ma J."/>
        </authorList>
    </citation>
    <scope>NUCLEOTIDE SEQUENCE [LARGE SCALE GENOMIC DNA]</scope>
    <source>
        <strain evidence="11">CGMCC 1.12770</strain>
    </source>
</reference>
<dbReference type="PROSITE" id="PS50929">
    <property type="entry name" value="ABC_TM1F"/>
    <property type="match status" value="1"/>
</dbReference>
<dbReference type="InterPro" id="IPR011527">
    <property type="entry name" value="ABC1_TM_dom"/>
</dbReference>
<comment type="caution">
    <text evidence="10">The sequence shown here is derived from an EMBL/GenBank/DDBJ whole genome shotgun (WGS) entry which is preliminary data.</text>
</comment>
<organism evidence="10 11">
    <name type="scientific">Paenibacillus silvae</name>
    <dbReference type="NCBI Taxonomy" id="1325358"/>
    <lineage>
        <taxon>Bacteria</taxon>
        <taxon>Bacillati</taxon>
        <taxon>Bacillota</taxon>
        <taxon>Bacilli</taxon>
        <taxon>Bacillales</taxon>
        <taxon>Paenibacillaceae</taxon>
        <taxon>Paenibacillus</taxon>
    </lineage>
</organism>
<dbReference type="Gene3D" id="3.40.50.300">
    <property type="entry name" value="P-loop containing nucleotide triphosphate hydrolases"/>
    <property type="match status" value="1"/>
</dbReference>
<evidence type="ECO:0000259" key="8">
    <source>
        <dbReference type="PROSITE" id="PS50893"/>
    </source>
</evidence>
<dbReference type="InterPro" id="IPR027417">
    <property type="entry name" value="P-loop_NTPase"/>
</dbReference>
<keyword evidence="5 7" id="KW-1133">Transmembrane helix</keyword>
<sequence length="581" mass="65257">MKVSFDQYKELYTQYISPQRAKVIFLLILLLSGISLQLISPQILRHYIDAAGTSGGLEILKVAALLYIGLTIVNQIIQIFETYIGESVAWTATNALRQVLTLHCLKLDTSFHQQHSSGEMIERIDGDVTNLANFFSRFVIQVLGNILLIFGVVFILIIENIWVGLCFAVFTVLALFTLNRIREYATPFWVIARQASAKFFGFLGERLTAVEEIRTNQATSYVMRKLHENMSNLLIKERKAYVRARALWPATILVFAVGYALVFILGSYLMTNELISMGTLFLMFYYMDILRAPLENITLQMEDFQKASASIQRIQELMSMKTNIEEENKATLSEEALAVEFNNVTFSYDKNSSILNNLSFTLEAGKTLGLLGRTGSGKTTITRLLLRLQEAGSGNLYIGGHDIRHIPLADLREHVSIVTQDVRLFSATVRDNITMFDSSASDENIVKTLEEIGLGDWFKGLPEGLYTEISPTQNGLSAGQVQLLAFARVFLKNPGLVILDEASSRLDPGTEKLVDKAMKKLFKGRTAIIIAHRLQTVQKVDEIMILEDGNIVEYGKPENLEQDQHSRFAQLKRAGLKEVIA</sequence>
<evidence type="ECO:0000256" key="3">
    <source>
        <dbReference type="ARBA" id="ARBA00022741"/>
    </source>
</evidence>
<evidence type="ECO:0000256" key="6">
    <source>
        <dbReference type="ARBA" id="ARBA00023136"/>
    </source>
</evidence>